<sequence length="504" mass="57003">MEVQVLKHPFVYYLLPSIYLLICVKGGMMIPAQSSTILNRSSFPADFIFGAGSSAYQYEGAAESGGRKPSIWDTFAINQSEKILDHSNGNVADNFYEDYKEDIALMKEVGLDSFRFSLSWSRILPQGKIDGGVNQQGVDFYNDLINELISNGLKPFVTLFHWDLPQALQDEYGGFLSSKVVDDYADYVDFCFKAFGDRVKHWVTVNEPNLFSMTGYATGTDAPGRCSNYIGSCPEGNSGTEPYLVAHHLLLCHATAVKLYKKNYQASQQGAIGITVYTWWTVPKFQTISCKKAASRSFDFLIGWFLHPIAYGTYPECMQVLAGDRLPKFTNSESELVRGSIDFVGVNYYTSYYGEDLTSYNSSELSYTTDSRVNLTHEKNGIPLGEPTSSSWLYIYPEGIRRVLLHIKKKYNPPYIYITENGMADANSSSWTVNKATNDILRIKYHRLHLSSLLKAIEDGVDVRGYYVWSFLDNFEWDSGYTYRRKLTFPPLLLLYCTPISDVP</sequence>
<evidence type="ECO:0000313" key="2">
    <source>
        <dbReference type="Proteomes" id="UP001164250"/>
    </source>
</evidence>
<evidence type="ECO:0000313" key="1">
    <source>
        <dbReference type="EMBL" id="KAJ0095380.1"/>
    </source>
</evidence>
<dbReference type="EMBL" id="CM047902">
    <property type="protein sequence ID" value="KAJ0095380.1"/>
    <property type="molecule type" value="Genomic_DNA"/>
</dbReference>
<keyword evidence="2" id="KW-1185">Reference proteome</keyword>
<comment type="caution">
    <text evidence="1">The sequence shown here is derived from an EMBL/GenBank/DDBJ whole genome shotgun (WGS) entry which is preliminary data.</text>
</comment>
<gene>
    <name evidence="1" type="ORF">Patl1_17265</name>
</gene>
<organism evidence="1 2">
    <name type="scientific">Pistacia atlantica</name>
    <dbReference type="NCBI Taxonomy" id="434234"/>
    <lineage>
        <taxon>Eukaryota</taxon>
        <taxon>Viridiplantae</taxon>
        <taxon>Streptophyta</taxon>
        <taxon>Embryophyta</taxon>
        <taxon>Tracheophyta</taxon>
        <taxon>Spermatophyta</taxon>
        <taxon>Magnoliopsida</taxon>
        <taxon>eudicotyledons</taxon>
        <taxon>Gunneridae</taxon>
        <taxon>Pentapetalae</taxon>
        <taxon>rosids</taxon>
        <taxon>malvids</taxon>
        <taxon>Sapindales</taxon>
        <taxon>Anacardiaceae</taxon>
        <taxon>Pistacia</taxon>
    </lineage>
</organism>
<proteinExistence type="predicted"/>
<accession>A0ACC1B8X6</accession>
<protein>
    <submittedName>
        <fullName evidence="1">Uncharacterized protein</fullName>
    </submittedName>
</protein>
<dbReference type="Proteomes" id="UP001164250">
    <property type="component" value="Chromosome 6"/>
</dbReference>
<reference evidence="2" key="1">
    <citation type="journal article" date="2023" name="G3 (Bethesda)">
        <title>Genome assembly and association tests identify interacting loci associated with vigor, precocity, and sex in interspecific pistachio rootstocks.</title>
        <authorList>
            <person name="Palmer W."/>
            <person name="Jacygrad E."/>
            <person name="Sagayaradj S."/>
            <person name="Cavanaugh K."/>
            <person name="Han R."/>
            <person name="Bertier L."/>
            <person name="Beede B."/>
            <person name="Kafkas S."/>
            <person name="Golino D."/>
            <person name="Preece J."/>
            <person name="Michelmore R."/>
        </authorList>
    </citation>
    <scope>NUCLEOTIDE SEQUENCE [LARGE SCALE GENOMIC DNA]</scope>
</reference>
<name>A0ACC1B8X6_9ROSI</name>